<dbReference type="EMBL" id="JANPWB010000013">
    <property type="protein sequence ID" value="KAJ1104331.1"/>
    <property type="molecule type" value="Genomic_DNA"/>
</dbReference>
<comment type="caution">
    <text evidence="2">The sequence shown here is derived from an EMBL/GenBank/DDBJ whole genome shotgun (WGS) entry which is preliminary data.</text>
</comment>
<evidence type="ECO:0000313" key="2">
    <source>
        <dbReference type="EMBL" id="KAJ1104331.1"/>
    </source>
</evidence>
<feature type="region of interest" description="Disordered" evidence="1">
    <location>
        <begin position="1"/>
        <end position="93"/>
    </location>
</feature>
<reference evidence="2" key="1">
    <citation type="journal article" date="2022" name="bioRxiv">
        <title>Sequencing and chromosome-scale assembly of the giantPleurodeles waltlgenome.</title>
        <authorList>
            <person name="Brown T."/>
            <person name="Elewa A."/>
            <person name="Iarovenko S."/>
            <person name="Subramanian E."/>
            <person name="Araus A.J."/>
            <person name="Petzold A."/>
            <person name="Susuki M."/>
            <person name="Suzuki K.-i.T."/>
            <person name="Hayashi T."/>
            <person name="Toyoda A."/>
            <person name="Oliveira C."/>
            <person name="Osipova E."/>
            <person name="Leigh N.D."/>
            <person name="Simon A."/>
            <person name="Yun M.H."/>
        </authorList>
    </citation>
    <scope>NUCLEOTIDE SEQUENCE</scope>
    <source>
        <strain evidence="2">20211129_DDA</strain>
        <tissue evidence="2">Liver</tissue>
    </source>
</reference>
<dbReference type="AlphaFoldDB" id="A0AAV7MKM8"/>
<protein>
    <submittedName>
        <fullName evidence="2">Uncharacterized protein</fullName>
    </submittedName>
</protein>
<evidence type="ECO:0000256" key="1">
    <source>
        <dbReference type="SAM" id="MobiDB-lite"/>
    </source>
</evidence>
<organism evidence="2 3">
    <name type="scientific">Pleurodeles waltl</name>
    <name type="common">Iberian ribbed newt</name>
    <dbReference type="NCBI Taxonomy" id="8319"/>
    <lineage>
        <taxon>Eukaryota</taxon>
        <taxon>Metazoa</taxon>
        <taxon>Chordata</taxon>
        <taxon>Craniata</taxon>
        <taxon>Vertebrata</taxon>
        <taxon>Euteleostomi</taxon>
        <taxon>Amphibia</taxon>
        <taxon>Batrachia</taxon>
        <taxon>Caudata</taxon>
        <taxon>Salamandroidea</taxon>
        <taxon>Salamandridae</taxon>
        <taxon>Pleurodelinae</taxon>
        <taxon>Pleurodeles</taxon>
    </lineage>
</organism>
<dbReference type="Proteomes" id="UP001066276">
    <property type="component" value="Chromosome 9"/>
</dbReference>
<feature type="compositionally biased region" description="Basic residues" evidence="1">
    <location>
        <begin position="1"/>
        <end position="15"/>
    </location>
</feature>
<name>A0AAV7MKM8_PLEWA</name>
<gene>
    <name evidence="2" type="ORF">NDU88_001743</name>
</gene>
<keyword evidence="3" id="KW-1185">Reference proteome</keyword>
<proteinExistence type="predicted"/>
<accession>A0AAV7MKM8</accession>
<evidence type="ECO:0000313" key="3">
    <source>
        <dbReference type="Proteomes" id="UP001066276"/>
    </source>
</evidence>
<sequence>MEHKQPRHRGKRRHARESQKDRPVMKPTRQQAHQEKRAALQAAASLMEVRSSEGGLRSEPESLNDEDFTDTESRISGAEGLPHVTPQTSGDII</sequence>